<organism evidence="2 3">
    <name type="scientific">Penicillium canariense</name>
    <dbReference type="NCBI Taxonomy" id="189055"/>
    <lineage>
        <taxon>Eukaryota</taxon>
        <taxon>Fungi</taxon>
        <taxon>Dikarya</taxon>
        <taxon>Ascomycota</taxon>
        <taxon>Pezizomycotina</taxon>
        <taxon>Eurotiomycetes</taxon>
        <taxon>Eurotiomycetidae</taxon>
        <taxon>Eurotiales</taxon>
        <taxon>Aspergillaceae</taxon>
        <taxon>Penicillium</taxon>
    </lineage>
</organism>
<reference evidence="2" key="1">
    <citation type="submission" date="2022-11" db="EMBL/GenBank/DDBJ databases">
        <authorList>
            <person name="Petersen C."/>
        </authorList>
    </citation>
    <scope>NUCLEOTIDE SEQUENCE</scope>
    <source>
        <strain evidence="2">IBT 26290</strain>
    </source>
</reference>
<feature type="compositionally biased region" description="Gly residues" evidence="1">
    <location>
        <begin position="453"/>
        <end position="464"/>
    </location>
</feature>
<feature type="region of interest" description="Disordered" evidence="1">
    <location>
        <begin position="517"/>
        <end position="612"/>
    </location>
</feature>
<proteinExistence type="predicted"/>
<name>A0A9W9LQH2_9EURO</name>
<sequence length="631" mass="67948">MPTNTSSPVKRPGLGRRAVSSHAVITRTSANPSELSQSHSSKTTVQHKPFRAHVVGGGRNHHRNPSFGKNLNKLQRFQLGPETTGRHHQRKKSAPATPIGSPKGHTHVRWDGAVDDHPKDHSMKRNYSTPVLRRNTSAIGKKALVTERPHSHAGKKKSVGFELGDDENDDAEWEDTTQSPESTRRNSVVPSNQSAENNQVLVDPLTFVKRPYPQMPRATSLPDSITKRFGREDAEQEYDDDEDDDEVEDNSDETQVPNYQGEQGDIATRLLSPSHSAKAPPAMSSISAMAKPSDSTSRNASFSLTGAQDGAQRTFSTSNLGLAQIPGSQPQATSSSMEGGVSRFIMSNKAGVQSSSRTDSDPNTPSSFLPHYHPQTPPSPNRSSGKSTASPARPRGADLPSRTQQKLWLQRTATLNNSPPDSHGVSSTASPSTIDPAFIAGGHSRAGSNTFDGGRGMNGGGRVGVPGHDTEARHVRKAYEKTSLELMVARRFQSPTADSFHRLRAVARASKARAVSAEQASAMGRPVKSAPSLPLLQQESRPSRLGSSSESKSQLPDPHSSVSEDPITHSESADTAQAAKSPHPSHRILSTSDEAAHGLTGDHSSDDFPAVNETDMMLRRMWETREVATSG</sequence>
<gene>
    <name evidence="2" type="ORF">N7482_004397</name>
</gene>
<feature type="compositionally biased region" description="Acidic residues" evidence="1">
    <location>
        <begin position="234"/>
        <end position="252"/>
    </location>
</feature>
<dbReference type="GO" id="GO:0000329">
    <property type="term" value="C:fungal-type vacuole membrane"/>
    <property type="evidence" value="ECO:0007669"/>
    <property type="project" value="TreeGrafter"/>
</dbReference>
<feature type="compositionally biased region" description="Polar residues" evidence="1">
    <location>
        <begin position="294"/>
        <end position="337"/>
    </location>
</feature>
<feature type="region of interest" description="Disordered" evidence="1">
    <location>
        <begin position="143"/>
        <end position="401"/>
    </location>
</feature>
<feature type="region of interest" description="Disordered" evidence="1">
    <location>
        <begin position="414"/>
        <end position="468"/>
    </location>
</feature>
<evidence type="ECO:0000313" key="3">
    <source>
        <dbReference type="Proteomes" id="UP001149163"/>
    </source>
</evidence>
<feature type="compositionally biased region" description="Low complexity" evidence="1">
    <location>
        <begin position="276"/>
        <end position="293"/>
    </location>
</feature>
<dbReference type="GO" id="GO:0031931">
    <property type="term" value="C:TORC1 complex"/>
    <property type="evidence" value="ECO:0007669"/>
    <property type="project" value="TreeGrafter"/>
</dbReference>
<dbReference type="EMBL" id="JAPQKN010000002">
    <property type="protein sequence ID" value="KAJ5168803.1"/>
    <property type="molecule type" value="Genomic_DNA"/>
</dbReference>
<dbReference type="Proteomes" id="UP001149163">
    <property type="component" value="Unassembled WGS sequence"/>
</dbReference>
<dbReference type="GeneID" id="81425698"/>
<dbReference type="AlphaFoldDB" id="A0A9W9LQH2"/>
<comment type="caution">
    <text evidence="2">The sequence shown here is derived from an EMBL/GenBank/DDBJ whole genome shotgun (WGS) entry which is preliminary data.</text>
</comment>
<feature type="compositionally biased region" description="Polar residues" evidence="1">
    <location>
        <begin position="26"/>
        <end position="46"/>
    </location>
</feature>
<feature type="compositionally biased region" description="Polar residues" evidence="1">
    <location>
        <begin position="350"/>
        <end position="367"/>
    </location>
</feature>
<feature type="compositionally biased region" description="Polar residues" evidence="1">
    <location>
        <begin position="381"/>
        <end position="390"/>
    </location>
</feature>
<dbReference type="PANTHER" id="PTHR22794:SF2">
    <property type="entry name" value="THAP DOMAIN-CONTAINING PROTEIN 11"/>
    <property type="match status" value="1"/>
</dbReference>
<dbReference type="PANTHER" id="PTHR22794">
    <property type="entry name" value="THAP DOMAIN PROTEIN 11"/>
    <property type="match status" value="1"/>
</dbReference>
<protein>
    <submittedName>
        <fullName evidence="2">Uncharacterized protein</fullName>
    </submittedName>
</protein>
<accession>A0A9W9LQH2</accession>
<dbReference type="OrthoDB" id="5430106at2759"/>
<keyword evidence="3" id="KW-1185">Reference proteome</keyword>
<feature type="compositionally biased region" description="Polar residues" evidence="1">
    <location>
        <begin position="176"/>
        <end position="200"/>
    </location>
</feature>
<feature type="compositionally biased region" description="Polar residues" evidence="1">
    <location>
        <begin position="414"/>
        <end position="433"/>
    </location>
</feature>
<reference evidence="2" key="2">
    <citation type="journal article" date="2023" name="IMA Fungus">
        <title>Comparative genomic study of the Penicillium genus elucidates a diverse pangenome and 15 lateral gene transfer events.</title>
        <authorList>
            <person name="Petersen C."/>
            <person name="Sorensen T."/>
            <person name="Nielsen M.R."/>
            <person name="Sondergaard T.E."/>
            <person name="Sorensen J.L."/>
            <person name="Fitzpatrick D.A."/>
            <person name="Frisvad J.C."/>
            <person name="Nielsen K.L."/>
        </authorList>
    </citation>
    <scope>NUCLEOTIDE SEQUENCE</scope>
    <source>
        <strain evidence="2">IBT 26290</strain>
    </source>
</reference>
<evidence type="ECO:0000313" key="2">
    <source>
        <dbReference type="EMBL" id="KAJ5168803.1"/>
    </source>
</evidence>
<dbReference type="RefSeq" id="XP_056545264.1">
    <property type="nucleotide sequence ID" value="XM_056686522.1"/>
</dbReference>
<evidence type="ECO:0000256" key="1">
    <source>
        <dbReference type="SAM" id="MobiDB-lite"/>
    </source>
</evidence>
<feature type="compositionally biased region" description="Low complexity" evidence="1">
    <location>
        <begin position="538"/>
        <end position="556"/>
    </location>
</feature>
<feature type="region of interest" description="Disordered" evidence="1">
    <location>
        <begin position="1"/>
        <end position="127"/>
    </location>
</feature>
<feature type="compositionally biased region" description="Basic and acidic residues" evidence="1">
    <location>
        <begin position="108"/>
        <end position="123"/>
    </location>
</feature>
<feature type="compositionally biased region" description="Acidic residues" evidence="1">
    <location>
        <begin position="163"/>
        <end position="175"/>
    </location>
</feature>